<protein>
    <submittedName>
        <fullName evidence="2">Uncharacterized protein</fullName>
    </submittedName>
</protein>
<evidence type="ECO:0000313" key="3">
    <source>
        <dbReference type="Proteomes" id="UP000514720"/>
    </source>
</evidence>
<evidence type="ECO:0000256" key="1">
    <source>
        <dbReference type="SAM" id="Coils"/>
    </source>
</evidence>
<feature type="coiled-coil region" evidence="1">
    <location>
        <begin position="606"/>
        <end position="633"/>
    </location>
</feature>
<gene>
    <name evidence="2" type="ORF">G4Z02_08860</name>
</gene>
<reference evidence="2 3" key="1">
    <citation type="submission" date="2020-02" db="EMBL/GenBank/DDBJ databases">
        <authorList>
            <person name="Zheng R.K."/>
            <person name="Sun C.M."/>
        </authorList>
    </citation>
    <scope>NUCLEOTIDE SEQUENCE [LARGE SCALE GENOMIC DNA]</scope>
    <source>
        <strain evidence="3">zrk13</strain>
    </source>
</reference>
<feature type="coiled-coil region" evidence="1">
    <location>
        <begin position="1086"/>
        <end position="1146"/>
    </location>
</feature>
<sequence>MKENILKTYDIASYDIELDFQKQIAPIEKAIQKLNSSHETKSLKAHKDFLVKEKKSTSVINQLQEKSLLKNQRIERAVENKLKKISGREPRYKEELQNYIDERTAAANEQKAVIDEAIKELQLEEQQLIDEIKIKFKTNIESYVEKLDIYNNNFENNKQRHHEQIDEYQQDINKQIEKIEEFYHTTINDLSNRVQAFFDEKEQDDKAIQSTLTKASRMLSTQATNTRKTANQQIANINEYVDSLKIEYSNHYEPKIDIIDQRIADLKEQFEARTQLVNVDLDINIKKLEDQLTELEESDKKARRNIMAKIDLFQMRASTTLQYEERLLHQEVRVLKNERELIENSLLFEQDNLEKLRVFLLNDQKNLKETGDYFRDLNIVLKEQLNEFELTNNEYIYKHEQLKADFITQYTNIFHNLKKSTIEMTQTYLEKIADNNYLIDDINKFLDTADPLKEIEVNRLRENIEINEVQERYKIKFAKQEYEKEIIDNELAFDIAMQEIKTKELLSEYHKDVADIRNKEVYDKALEKAKLKHSKAEEVYKLRLNNTKLERRLLDSKYKTEQSILEENKKLVAIDIRKHNALRIKEIEYAIKNLKIESDYKVEVIQKALEEDLLKLEEQASKAKYEKDAYAANLHLEIETKTTEFNKQKNALENEAQKRIHLIDEALNRELREPMKNKIKTEAIVDERLSKLDTNNAIFVDFITDIIASYQDDKLSVEQIREIILSSDSLQEKASKYLSRTYEVLTDAMQFMSDIEQANHHNKIAATSDQGQIKKYNRLIEKAQSDLTRELNAVHTSEQDHKTVIRLLIEQEMNTIKQANVDSLDELTQITETAYHKIFSKLQDIQKQLRTSITELYQPLSQHDQQLIDHANSNADKAKQQVLDKLQQDFIPIDEALEAFKQQKQAEQQEFIDQLDQQINEFRNQINHLKNEALEQTKAIHQEQEDIINQKQLSKQEIEASEERFIVIEQEKIDNEIKQLQATYEEALQQLEVKDAEAKKIFDYEDRIHTIAVESATARYNDATVKTNNVHLNNMKQYQNSVEQATQVKDRNEHKYNQELLDLTNQFEKNIFTTRPRLEESIGDAQKQIDQQIAEKTEQLHDLQTNNQNIITSASNALYTAFQEGYDRLSDNLQNYIEKYRLIEQDFIAKNDHSNDLISANNQTFNNSLFELSKTKHEETLEELLSINATMYGKEEF</sequence>
<feature type="coiled-coil region" evidence="1">
    <location>
        <begin position="107"/>
        <end position="185"/>
    </location>
</feature>
<proteinExistence type="predicted"/>
<keyword evidence="3" id="KW-1185">Reference proteome</keyword>
<dbReference type="KEGG" id="xcl:G4Z02_08860"/>
<feature type="coiled-coil region" evidence="1">
    <location>
        <begin position="901"/>
        <end position="946"/>
    </location>
</feature>
<evidence type="ECO:0000313" key="2">
    <source>
        <dbReference type="EMBL" id="QMS85851.1"/>
    </source>
</evidence>
<name>A0A7L7KSQ8_9MOLU</name>
<dbReference type="AlphaFoldDB" id="A0A7L7KSQ8"/>
<keyword evidence="1" id="KW-0175">Coiled coil</keyword>
<accession>A0A7L7KSQ8</accession>
<feature type="coiled-coil region" evidence="1">
    <location>
        <begin position="278"/>
        <end position="305"/>
    </location>
</feature>
<dbReference type="EMBL" id="CP048914">
    <property type="protein sequence ID" value="QMS85851.1"/>
    <property type="molecule type" value="Genomic_DNA"/>
</dbReference>
<dbReference type="RefSeq" id="WP_258877663.1">
    <property type="nucleotide sequence ID" value="NZ_CP048914.1"/>
</dbReference>
<organism evidence="2 3">
    <name type="scientific">Candidatus Xianfuyuplasma coldseepsis</name>
    <dbReference type="NCBI Taxonomy" id="2782163"/>
    <lineage>
        <taxon>Bacteria</taxon>
        <taxon>Bacillati</taxon>
        <taxon>Mycoplasmatota</taxon>
        <taxon>Mollicutes</taxon>
        <taxon>Candidatus Izemoplasmatales</taxon>
        <taxon>Candidatus Izemoplasmataceae</taxon>
        <taxon>Candidatus Xianfuyuplasma</taxon>
    </lineage>
</organism>
<dbReference type="Proteomes" id="UP000514720">
    <property type="component" value="Chromosome"/>
</dbReference>
<feature type="coiled-coil region" evidence="1">
    <location>
        <begin position="970"/>
        <end position="997"/>
    </location>
</feature>